<keyword evidence="2 6" id="KW-0808">Transferase</keyword>
<proteinExistence type="predicted"/>
<keyword evidence="3" id="KW-0520">NAD</keyword>
<dbReference type="EC" id="2.3.1.286" evidence="1"/>
<dbReference type="SUPFAM" id="SSF52467">
    <property type="entry name" value="DHS-like NAD/FAD-binding domain"/>
    <property type="match status" value="1"/>
</dbReference>
<name>A0AA43UBV0_9LACT</name>
<keyword evidence="4" id="KW-0862">Zinc</keyword>
<dbReference type="GO" id="GO:0070403">
    <property type="term" value="F:NAD+ binding"/>
    <property type="evidence" value="ECO:0007669"/>
    <property type="project" value="InterPro"/>
</dbReference>
<dbReference type="AlphaFoldDB" id="A0AA43UBV0"/>
<organism evidence="6 7">
    <name type="scientific">Atopococcus tabaci</name>
    <dbReference type="NCBI Taxonomy" id="269774"/>
    <lineage>
        <taxon>Bacteria</taxon>
        <taxon>Bacillati</taxon>
        <taxon>Bacillota</taxon>
        <taxon>Bacilli</taxon>
        <taxon>Lactobacillales</taxon>
        <taxon>Carnobacteriaceae</taxon>
        <taxon>Atopococcus</taxon>
    </lineage>
</organism>
<dbReference type="EMBL" id="JAUNQW010000005">
    <property type="protein sequence ID" value="MDO5457106.1"/>
    <property type="molecule type" value="Genomic_DNA"/>
</dbReference>
<dbReference type="Gene3D" id="3.40.50.1220">
    <property type="entry name" value="TPP-binding domain"/>
    <property type="match status" value="1"/>
</dbReference>
<dbReference type="PROSITE" id="PS50305">
    <property type="entry name" value="SIRTUIN"/>
    <property type="match status" value="1"/>
</dbReference>
<protein>
    <recommendedName>
        <fullName evidence="1">protein acetyllysine N-acetyltransferase</fullName>
        <ecNumber evidence="1">2.3.1.286</ecNumber>
    </recommendedName>
</protein>
<dbReference type="Pfam" id="PF02146">
    <property type="entry name" value="SIR2"/>
    <property type="match status" value="1"/>
</dbReference>
<dbReference type="GO" id="GO:0017136">
    <property type="term" value="F:histone deacetylase activity, NAD-dependent"/>
    <property type="evidence" value="ECO:0007669"/>
    <property type="project" value="TreeGrafter"/>
</dbReference>
<dbReference type="InterPro" id="IPR003000">
    <property type="entry name" value="Sirtuin"/>
</dbReference>
<dbReference type="CDD" id="cd01407">
    <property type="entry name" value="SIR2-fam"/>
    <property type="match status" value="1"/>
</dbReference>
<accession>A0AA43UBV0</accession>
<feature type="domain" description="Deacetylase sirtuin-type" evidence="5">
    <location>
        <begin position="3"/>
        <end position="252"/>
    </location>
</feature>
<keyword evidence="6" id="KW-0012">Acyltransferase</keyword>
<dbReference type="PANTHER" id="PTHR11085:SF4">
    <property type="entry name" value="NAD-DEPENDENT PROTEIN DEACYLASE"/>
    <property type="match status" value="1"/>
</dbReference>
<evidence type="ECO:0000256" key="3">
    <source>
        <dbReference type="ARBA" id="ARBA00023027"/>
    </source>
</evidence>
<dbReference type="Proteomes" id="UP001171751">
    <property type="component" value="Unassembled WGS sequence"/>
</dbReference>
<gene>
    <name evidence="6" type="ORF">Q4F26_02050</name>
</gene>
<feature type="binding site" evidence="4">
    <location>
        <position position="139"/>
    </location>
    <ligand>
        <name>Zn(2+)</name>
        <dbReference type="ChEBI" id="CHEBI:29105"/>
    </ligand>
</feature>
<evidence type="ECO:0000256" key="2">
    <source>
        <dbReference type="ARBA" id="ARBA00022679"/>
    </source>
</evidence>
<evidence type="ECO:0000313" key="6">
    <source>
        <dbReference type="EMBL" id="MDO5457106.1"/>
    </source>
</evidence>
<keyword evidence="4" id="KW-0479">Metal-binding</keyword>
<dbReference type="InterPro" id="IPR050134">
    <property type="entry name" value="NAD-dep_sirtuin_deacylases"/>
</dbReference>
<dbReference type="InterPro" id="IPR026591">
    <property type="entry name" value="Sirtuin_cat_small_dom_sf"/>
</dbReference>
<dbReference type="InterPro" id="IPR029035">
    <property type="entry name" value="DHS-like_NAD/FAD-binding_dom"/>
</dbReference>
<dbReference type="Gene3D" id="3.30.1600.10">
    <property type="entry name" value="SIR2/SIRT2 'Small Domain"/>
    <property type="match status" value="1"/>
</dbReference>
<feature type="binding site" evidence="4">
    <location>
        <position position="136"/>
    </location>
    <ligand>
        <name>Zn(2+)</name>
        <dbReference type="ChEBI" id="CHEBI:29105"/>
    </ligand>
</feature>
<evidence type="ECO:0000313" key="7">
    <source>
        <dbReference type="Proteomes" id="UP001171751"/>
    </source>
</evidence>
<dbReference type="PANTHER" id="PTHR11085">
    <property type="entry name" value="NAD-DEPENDENT PROTEIN DEACYLASE SIRTUIN-5, MITOCHONDRIAL-RELATED"/>
    <property type="match status" value="1"/>
</dbReference>
<dbReference type="InterPro" id="IPR026590">
    <property type="entry name" value="Ssirtuin_cat_dom"/>
</dbReference>
<sequence>MTTTASYEQLKLLKQFIDESKTIIFYGGAGTSTESGIPDYRSKHGVWTAMTRDGFDPVKYANPQFIKKYPEKFFAKNEERDNRPVPEPNATHKILANWEQSGKDVRIITQNVDGLHQKAGHRYVLELHGHHRLWHCMSCQREYLSEEVKRDEDNIPRCFVCEGIVRPNVVYFGENASKDTVGKARRSMKAADLLIIAGTSLTTPLAKRLIYDFEGDKIVVINLNEVNISPLKADLFIQDWVGEVMTTLSEMN</sequence>
<evidence type="ECO:0000256" key="4">
    <source>
        <dbReference type="PROSITE-ProRule" id="PRU00236"/>
    </source>
</evidence>
<comment type="caution">
    <text evidence="6">The sequence shown here is derived from an EMBL/GenBank/DDBJ whole genome shotgun (WGS) entry which is preliminary data.</text>
</comment>
<reference evidence="6" key="1">
    <citation type="submission" date="2023-07" db="EMBL/GenBank/DDBJ databases">
        <title>Between Cages and Wild: Unraveling the Impact of Captivity on Animal Microbiomes and Antimicrobial Resistance.</title>
        <authorList>
            <person name="Schmartz G.P."/>
            <person name="Rehner J."/>
            <person name="Schuff M.J."/>
            <person name="Becker S.L."/>
            <person name="Kravczyk M."/>
            <person name="Gurevich A."/>
            <person name="Francke R."/>
            <person name="Mueller R."/>
            <person name="Keller V."/>
            <person name="Keller A."/>
        </authorList>
    </citation>
    <scope>NUCLEOTIDE SEQUENCE</scope>
    <source>
        <strain evidence="6">S39M_St_73</strain>
    </source>
</reference>
<dbReference type="GO" id="GO:0046872">
    <property type="term" value="F:metal ion binding"/>
    <property type="evidence" value="ECO:0007669"/>
    <property type="project" value="UniProtKB-KW"/>
</dbReference>
<keyword evidence="7" id="KW-1185">Reference proteome</keyword>
<feature type="binding site" evidence="4">
    <location>
        <position position="158"/>
    </location>
    <ligand>
        <name>Zn(2+)</name>
        <dbReference type="ChEBI" id="CHEBI:29105"/>
    </ligand>
</feature>
<evidence type="ECO:0000259" key="5">
    <source>
        <dbReference type="PROSITE" id="PS50305"/>
    </source>
</evidence>
<feature type="binding site" evidence="4">
    <location>
        <position position="161"/>
    </location>
    <ligand>
        <name>Zn(2+)</name>
        <dbReference type="ChEBI" id="CHEBI:29105"/>
    </ligand>
</feature>
<feature type="active site" description="Proton acceptor" evidence="4">
    <location>
        <position position="128"/>
    </location>
</feature>
<evidence type="ECO:0000256" key="1">
    <source>
        <dbReference type="ARBA" id="ARBA00012928"/>
    </source>
</evidence>